<dbReference type="Gramene" id="PAN04955">
    <property type="protein sequence ID" value="PAN04955"/>
    <property type="gene ID" value="PAHAL_1G104400"/>
</dbReference>
<feature type="compositionally biased region" description="Basic and acidic residues" evidence="1">
    <location>
        <begin position="22"/>
        <end position="34"/>
    </location>
</feature>
<dbReference type="Proteomes" id="UP000243499">
    <property type="component" value="Chromosome 1"/>
</dbReference>
<sequence length="124" mass="13272">MAPLRTHELPDRSSLSVVGSSRRGDQIKKPDSRSPPRARPPGCRECPPVAWPTAATLEIPSPSVSNPESRTPLLRPAPSSLPSVQVTYQPPRAAPPIPRAGSSLQPTPLEPRDYRACATPDLNG</sequence>
<evidence type="ECO:0000256" key="1">
    <source>
        <dbReference type="SAM" id="MobiDB-lite"/>
    </source>
</evidence>
<feature type="compositionally biased region" description="Low complexity" evidence="1">
    <location>
        <begin position="12"/>
        <end position="21"/>
    </location>
</feature>
<dbReference type="EMBL" id="CM008046">
    <property type="protein sequence ID" value="PAN04955.1"/>
    <property type="molecule type" value="Genomic_DNA"/>
</dbReference>
<evidence type="ECO:0000313" key="2">
    <source>
        <dbReference type="EMBL" id="PAN04955.1"/>
    </source>
</evidence>
<dbReference type="AlphaFoldDB" id="A0A2S3GNB8"/>
<organism evidence="2">
    <name type="scientific">Panicum hallii</name>
    <dbReference type="NCBI Taxonomy" id="206008"/>
    <lineage>
        <taxon>Eukaryota</taxon>
        <taxon>Viridiplantae</taxon>
        <taxon>Streptophyta</taxon>
        <taxon>Embryophyta</taxon>
        <taxon>Tracheophyta</taxon>
        <taxon>Spermatophyta</taxon>
        <taxon>Magnoliopsida</taxon>
        <taxon>Liliopsida</taxon>
        <taxon>Poales</taxon>
        <taxon>Poaceae</taxon>
        <taxon>PACMAD clade</taxon>
        <taxon>Panicoideae</taxon>
        <taxon>Panicodae</taxon>
        <taxon>Paniceae</taxon>
        <taxon>Panicinae</taxon>
        <taxon>Panicum</taxon>
        <taxon>Panicum sect. Panicum</taxon>
    </lineage>
</organism>
<reference evidence="2" key="1">
    <citation type="submission" date="2018-04" db="EMBL/GenBank/DDBJ databases">
        <title>WGS assembly of Panicum hallii.</title>
        <authorList>
            <person name="Lovell J."/>
            <person name="Jenkins J."/>
            <person name="Lowry D."/>
            <person name="Mamidi S."/>
            <person name="Sreedasyam A."/>
            <person name="Weng X."/>
            <person name="Barry K."/>
            <person name="Bonette J."/>
            <person name="Campitelli B."/>
            <person name="Daum C."/>
            <person name="Gordon S."/>
            <person name="Gould B."/>
            <person name="Lipzen A."/>
            <person name="Macqueen A."/>
            <person name="Palacio-Mejia J."/>
            <person name="Plott C."/>
            <person name="Shakirov E."/>
            <person name="Shu S."/>
            <person name="Yoshinaga Y."/>
            <person name="Zane M."/>
            <person name="Rokhsar D."/>
            <person name="Grimwood J."/>
            <person name="Schmutz J."/>
            <person name="Juenger T."/>
        </authorList>
    </citation>
    <scope>NUCLEOTIDE SEQUENCE [LARGE SCALE GENOMIC DNA]</scope>
    <source>
        <strain evidence="2">FIL2</strain>
    </source>
</reference>
<gene>
    <name evidence="2" type="ORF">PAHAL_1G104400</name>
</gene>
<name>A0A2S3GNB8_9POAL</name>
<feature type="compositionally biased region" description="Low complexity" evidence="1">
    <location>
        <begin position="69"/>
        <end position="83"/>
    </location>
</feature>
<accession>A0A2S3GNB8</accession>
<feature type="region of interest" description="Disordered" evidence="1">
    <location>
        <begin position="1"/>
        <end position="124"/>
    </location>
</feature>
<proteinExistence type="predicted"/>
<feature type="compositionally biased region" description="Basic and acidic residues" evidence="1">
    <location>
        <begin position="1"/>
        <end position="11"/>
    </location>
</feature>
<protein>
    <submittedName>
        <fullName evidence="2">Uncharacterized protein</fullName>
    </submittedName>
</protein>